<reference evidence="1 2" key="1">
    <citation type="submission" date="2014-04" db="EMBL/GenBank/DDBJ databases">
        <title>Evolutionary Origins and Diversification of the Mycorrhizal Mutualists.</title>
        <authorList>
            <consortium name="DOE Joint Genome Institute"/>
            <consortium name="Mycorrhizal Genomics Consortium"/>
            <person name="Kohler A."/>
            <person name="Kuo A."/>
            <person name="Nagy L.G."/>
            <person name="Floudas D."/>
            <person name="Copeland A."/>
            <person name="Barry K.W."/>
            <person name="Cichocki N."/>
            <person name="Veneault-Fourrey C."/>
            <person name="LaButti K."/>
            <person name="Lindquist E.A."/>
            <person name="Lipzen A."/>
            <person name="Lundell T."/>
            <person name="Morin E."/>
            <person name="Murat C."/>
            <person name="Riley R."/>
            <person name="Ohm R."/>
            <person name="Sun H."/>
            <person name="Tunlid A."/>
            <person name="Henrissat B."/>
            <person name="Grigoriev I.V."/>
            <person name="Hibbett D.S."/>
            <person name="Martin F."/>
        </authorList>
    </citation>
    <scope>NUCLEOTIDE SEQUENCE [LARGE SCALE GENOMIC DNA]</scope>
    <source>
        <strain evidence="1 2">FD-317 M1</strain>
    </source>
</reference>
<protein>
    <submittedName>
        <fullName evidence="1">Unplaced genomic scaffold GYMLUscaffold_82, whole genome shotgun sequence</fullName>
    </submittedName>
</protein>
<sequence>MPGDSEFNVHFMLFSADYCLVTQEVNKISFNLPMPTCHVHHQMAHKLHQFVTHCSNLGLIQLPTHNHFMQLLDLISMKQPTKIVAFLAIKAPKGSQLPNVLAEEAYFVTVLGMGRGLSH</sequence>
<name>A0A0D0BFC8_9AGAR</name>
<proteinExistence type="predicted"/>
<evidence type="ECO:0000313" key="2">
    <source>
        <dbReference type="Proteomes" id="UP000053593"/>
    </source>
</evidence>
<dbReference type="EMBL" id="KN834830">
    <property type="protein sequence ID" value="KIK53381.1"/>
    <property type="molecule type" value="Genomic_DNA"/>
</dbReference>
<evidence type="ECO:0000313" key="1">
    <source>
        <dbReference type="EMBL" id="KIK53381.1"/>
    </source>
</evidence>
<dbReference type="AlphaFoldDB" id="A0A0D0BFC8"/>
<keyword evidence="2" id="KW-1185">Reference proteome</keyword>
<organism evidence="1 2">
    <name type="scientific">Collybiopsis luxurians FD-317 M1</name>
    <dbReference type="NCBI Taxonomy" id="944289"/>
    <lineage>
        <taxon>Eukaryota</taxon>
        <taxon>Fungi</taxon>
        <taxon>Dikarya</taxon>
        <taxon>Basidiomycota</taxon>
        <taxon>Agaricomycotina</taxon>
        <taxon>Agaricomycetes</taxon>
        <taxon>Agaricomycetidae</taxon>
        <taxon>Agaricales</taxon>
        <taxon>Marasmiineae</taxon>
        <taxon>Omphalotaceae</taxon>
        <taxon>Collybiopsis</taxon>
        <taxon>Collybiopsis luxurians</taxon>
    </lineage>
</organism>
<dbReference type="Proteomes" id="UP000053593">
    <property type="component" value="Unassembled WGS sequence"/>
</dbReference>
<accession>A0A0D0BFC8</accession>
<dbReference type="HOGENOM" id="CLU_2061768_0_0_1"/>
<gene>
    <name evidence="1" type="ORF">GYMLUDRAFT_63754</name>
</gene>